<keyword evidence="1" id="KW-0472">Membrane</keyword>
<dbReference type="PANTHER" id="PTHR12526">
    <property type="entry name" value="GLYCOSYLTRANSFERASE"/>
    <property type="match status" value="1"/>
</dbReference>
<evidence type="ECO:0000256" key="1">
    <source>
        <dbReference type="SAM" id="Phobius"/>
    </source>
</evidence>
<evidence type="ECO:0000259" key="3">
    <source>
        <dbReference type="Pfam" id="PF13439"/>
    </source>
</evidence>
<feature type="transmembrane region" description="Helical" evidence="1">
    <location>
        <begin position="71"/>
        <end position="88"/>
    </location>
</feature>
<dbReference type="AlphaFoldDB" id="A0A0A8J6B7"/>
<gene>
    <name evidence="4" type="primary">pglJ</name>
</gene>
<feature type="domain" description="Glycosyl transferase family 1" evidence="2">
    <location>
        <begin position="182"/>
        <end position="343"/>
    </location>
</feature>
<dbReference type="Pfam" id="PF00534">
    <property type="entry name" value="Glycos_transf_1"/>
    <property type="match status" value="1"/>
</dbReference>
<sequence length="379" mass="44260">MKNICFVNSYACLGGAERSLQSLIEGFIAKDYNVHVIIGEDRGPLLDWVREKKIRYKIIEQPSLQKKYGRVLFPLYLLHFLILFYLYIKKHKIEIIHANTFRSRIYCALVKYITSCKLICHVRDIEYSRLNKALLSIYDHTIAISDAVKSTVLKGTKGNSLLRKKIITIHNGVKVCHLPQVKKKRDDNNINIGMFARFDEWKCHHILIEAANKLKKNNVEMKVGKKINYYLYGEAIRESEAIYYAHIKKMVHDLQLENDVFFMGFHDEPINEMHKMNIIVCPSDNEPFGRVLIEAMAIKKIVIASNNGGVKDILGSKFSDLTFEPRNAEALARKIEMYAESQNEFEYLYCDLLYKEYRERFSLESLLNNIEQLYLKDIK</sequence>
<keyword evidence="1" id="KW-0812">Transmembrane</keyword>
<dbReference type="SUPFAM" id="SSF53756">
    <property type="entry name" value="UDP-Glycosyltransferase/glycogen phosphorylase"/>
    <property type="match status" value="1"/>
</dbReference>
<organism evidence="5">
    <name type="scientific">Escherichia coli</name>
    <dbReference type="NCBI Taxonomy" id="562"/>
    <lineage>
        <taxon>Bacteria</taxon>
        <taxon>Pseudomonadati</taxon>
        <taxon>Pseudomonadota</taxon>
        <taxon>Gammaproteobacteria</taxon>
        <taxon>Enterobacterales</taxon>
        <taxon>Enterobacteriaceae</taxon>
        <taxon>Escherichia</taxon>
    </lineage>
</organism>
<dbReference type="CDD" id="cd03801">
    <property type="entry name" value="GT4_PimA-like"/>
    <property type="match status" value="1"/>
</dbReference>
<dbReference type="RefSeq" id="WP_063121252.1">
    <property type="nucleotide sequence ID" value="NZ_BIDG01000021.1"/>
</dbReference>
<dbReference type="GO" id="GO:0016757">
    <property type="term" value="F:glycosyltransferase activity"/>
    <property type="evidence" value="ECO:0007669"/>
    <property type="project" value="InterPro"/>
</dbReference>
<evidence type="ECO:0000259" key="2">
    <source>
        <dbReference type="Pfam" id="PF00534"/>
    </source>
</evidence>
<feature type="domain" description="Glycosyltransferase subfamily 4-like N-terminal" evidence="3">
    <location>
        <begin position="14"/>
        <end position="173"/>
    </location>
</feature>
<accession>A0A0A8J6B7</accession>
<reference evidence="4" key="2">
    <citation type="journal article" date="2016" name="PLoS ONE">
        <title>Comparison of O-Antigen Gene Clusters of All O-Serogroups of Escherichia coli and Proposal for Adopting a New Nomenclature for O-Typing.</title>
        <authorList>
            <person name="DebRoy C."/>
            <person name="Fratamico P.M."/>
            <person name="Yan X."/>
            <person name="Baranzoni G."/>
            <person name="Liu Y."/>
            <person name="Needleman D.S."/>
            <person name="Tebbs R."/>
            <person name="O'Connell C.D."/>
            <person name="Allred A."/>
            <person name="Swimley M."/>
            <person name="Mwangi M."/>
            <person name="Kapur V."/>
            <person name="Raygoza Garay J.A."/>
            <person name="Roberts E.L."/>
            <person name="Katani R."/>
        </authorList>
    </citation>
    <scope>NUCLEOTIDE SEQUENCE</scope>
    <source>
        <strain evidence="4">E43478</strain>
    </source>
</reference>
<name>A0A0A8J6B7_ECOLX</name>
<evidence type="ECO:0000313" key="5">
    <source>
        <dbReference type="EMBL" id="BAQ01959.1"/>
    </source>
</evidence>
<dbReference type="Gene3D" id="3.40.50.2000">
    <property type="entry name" value="Glycogen Phosphorylase B"/>
    <property type="match status" value="2"/>
</dbReference>
<evidence type="ECO:0000313" key="4">
    <source>
        <dbReference type="EMBL" id="AIG62760.1"/>
    </source>
</evidence>
<dbReference type="GO" id="GO:1901135">
    <property type="term" value="P:carbohydrate derivative metabolic process"/>
    <property type="evidence" value="ECO:0007669"/>
    <property type="project" value="UniProtKB-ARBA"/>
</dbReference>
<protein>
    <submittedName>
        <fullName evidence="4">N-acetylgalactosamine-N, N'-diacetylbacillosaminyl-diphospho-undecaprenol 4-alpha-N-acetylgalactosaminyltransferase</fullName>
    </submittedName>
    <submittedName>
        <fullName evidence="5">Putative glycosyltransferase</fullName>
    </submittedName>
</protein>
<reference evidence="5" key="1">
    <citation type="journal article" date="2014" name="DNA Res.">
        <title>A complete view of the genetic diversity of the Escherichia coli O-antigen biosynthesis gene cluster.</title>
        <authorList>
            <person name="Iguchi A."/>
            <person name="Iyoda S."/>
            <person name="Kikuchi T."/>
            <person name="Ogura Y."/>
            <person name="Katsura K."/>
            <person name="Ohnishi M."/>
            <person name="Hayashi T."/>
            <person name="Thomson N.R."/>
        </authorList>
    </citation>
    <scope>NUCLEOTIDE SEQUENCE</scope>
    <source>
        <strain evidence="5">E4378</strain>
    </source>
</reference>
<dbReference type="EMBL" id="AB812076">
    <property type="protein sequence ID" value="BAQ01959.1"/>
    <property type="molecule type" value="Genomic_DNA"/>
</dbReference>
<dbReference type="EMBL" id="KJ778800">
    <property type="protein sequence ID" value="AIG62760.1"/>
    <property type="molecule type" value="Genomic_DNA"/>
</dbReference>
<keyword evidence="1" id="KW-1133">Transmembrane helix</keyword>
<dbReference type="InterPro" id="IPR028098">
    <property type="entry name" value="Glyco_trans_4-like_N"/>
</dbReference>
<proteinExistence type="predicted"/>
<dbReference type="Pfam" id="PF13439">
    <property type="entry name" value="Glyco_transf_4"/>
    <property type="match status" value="1"/>
</dbReference>
<keyword evidence="5" id="KW-0808">Transferase</keyword>
<dbReference type="InterPro" id="IPR001296">
    <property type="entry name" value="Glyco_trans_1"/>
</dbReference>